<reference evidence="2" key="1">
    <citation type="journal article" date="2012" name="Nat. Biotechnol.">
        <title>Draft genome sequence of pigeonpea (Cajanus cajan), an orphan legume crop of resource-poor farmers.</title>
        <authorList>
            <person name="Varshney R.K."/>
            <person name="Chen W."/>
            <person name="Li Y."/>
            <person name="Bharti A.K."/>
            <person name="Saxena R.K."/>
            <person name="Schlueter J.A."/>
            <person name="Donoghue M.T."/>
            <person name="Azam S."/>
            <person name="Fan G."/>
            <person name="Whaley A.M."/>
            <person name="Farmer A.D."/>
            <person name="Sheridan J."/>
            <person name="Iwata A."/>
            <person name="Tuteja R."/>
            <person name="Penmetsa R.V."/>
            <person name="Wu W."/>
            <person name="Upadhyaya H.D."/>
            <person name="Yang S.P."/>
            <person name="Shah T."/>
            <person name="Saxena K.B."/>
            <person name="Michael T."/>
            <person name="McCombie W.R."/>
            <person name="Yang B."/>
            <person name="Zhang G."/>
            <person name="Yang H."/>
            <person name="Wang J."/>
            <person name="Spillane C."/>
            <person name="Cook D.R."/>
            <person name="May G.D."/>
            <person name="Xu X."/>
            <person name="Jackson S.A."/>
        </authorList>
    </citation>
    <scope>NUCLEOTIDE SEQUENCE [LARGE SCALE GENOMIC DNA]</scope>
</reference>
<protein>
    <submittedName>
        <fullName evidence="2">Uncharacterized protein</fullName>
    </submittedName>
</protein>
<accession>A0A151RPV9</accession>
<evidence type="ECO:0000313" key="2">
    <source>
        <dbReference type="EMBL" id="KYP44580.1"/>
    </source>
</evidence>
<organism evidence="2 3">
    <name type="scientific">Cajanus cajan</name>
    <name type="common">Pigeon pea</name>
    <name type="synonym">Cajanus indicus</name>
    <dbReference type="NCBI Taxonomy" id="3821"/>
    <lineage>
        <taxon>Eukaryota</taxon>
        <taxon>Viridiplantae</taxon>
        <taxon>Streptophyta</taxon>
        <taxon>Embryophyta</taxon>
        <taxon>Tracheophyta</taxon>
        <taxon>Spermatophyta</taxon>
        <taxon>Magnoliopsida</taxon>
        <taxon>eudicotyledons</taxon>
        <taxon>Gunneridae</taxon>
        <taxon>Pentapetalae</taxon>
        <taxon>rosids</taxon>
        <taxon>fabids</taxon>
        <taxon>Fabales</taxon>
        <taxon>Fabaceae</taxon>
        <taxon>Papilionoideae</taxon>
        <taxon>50 kb inversion clade</taxon>
        <taxon>NPAAA clade</taxon>
        <taxon>indigoferoid/millettioid clade</taxon>
        <taxon>Phaseoleae</taxon>
        <taxon>Cajanus</taxon>
    </lineage>
</organism>
<gene>
    <name evidence="2" type="ORF">KK1_033927</name>
</gene>
<proteinExistence type="predicted"/>
<keyword evidence="3" id="KW-1185">Reference proteome</keyword>
<dbReference type="EMBL" id="KQ483621">
    <property type="protein sequence ID" value="KYP44580.1"/>
    <property type="molecule type" value="Genomic_DNA"/>
</dbReference>
<dbReference type="Proteomes" id="UP000075243">
    <property type="component" value="Unassembled WGS sequence"/>
</dbReference>
<evidence type="ECO:0000313" key="3">
    <source>
        <dbReference type="Proteomes" id="UP000075243"/>
    </source>
</evidence>
<feature type="region of interest" description="Disordered" evidence="1">
    <location>
        <begin position="1"/>
        <end position="36"/>
    </location>
</feature>
<evidence type="ECO:0000256" key="1">
    <source>
        <dbReference type="SAM" id="MobiDB-lite"/>
    </source>
</evidence>
<dbReference type="AlphaFoldDB" id="A0A151RPV9"/>
<sequence>MQNSLSELLLLTRTPSPSSPPQQDQPFNEENGVPCFDPPVYHNRPNCLTRKKLFAVNPTFTNTDTYQF</sequence>
<name>A0A151RPV9_CAJCA</name>
<dbReference type="Gramene" id="C.cajan_32368.t">
    <property type="protein sequence ID" value="C.cajan_32368.t.cds1"/>
    <property type="gene ID" value="C.cajan_32368"/>
</dbReference>
<feature type="compositionally biased region" description="Low complexity" evidence="1">
    <location>
        <begin position="1"/>
        <end position="26"/>
    </location>
</feature>